<dbReference type="InterPro" id="IPR029024">
    <property type="entry name" value="TerB-like"/>
</dbReference>
<keyword evidence="2" id="KW-1185">Reference proteome</keyword>
<dbReference type="STRING" id="1176198.SAMN05444716_10314"/>
<accession>A0A1I6RE36</accession>
<protein>
    <submittedName>
        <fullName evidence="1">Tellurite resistance protein TerB</fullName>
    </submittedName>
</protein>
<reference evidence="2" key="1">
    <citation type="submission" date="2016-10" db="EMBL/GenBank/DDBJ databases">
        <authorList>
            <person name="Varghese N."/>
            <person name="Submissions S."/>
        </authorList>
    </citation>
    <scope>NUCLEOTIDE SEQUENCE [LARGE SCALE GENOMIC DNA]</scope>
    <source>
        <strain evidence="2">CGMCC 4.7047</strain>
    </source>
</reference>
<dbReference type="EMBL" id="FPAB01000003">
    <property type="protein sequence ID" value="SFS62850.1"/>
    <property type="molecule type" value="Genomic_DNA"/>
</dbReference>
<proteinExistence type="predicted"/>
<dbReference type="Proteomes" id="UP000198873">
    <property type="component" value="Unassembled WGS sequence"/>
</dbReference>
<evidence type="ECO:0000313" key="1">
    <source>
        <dbReference type="EMBL" id="SFS62850.1"/>
    </source>
</evidence>
<organism evidence="1 2">
    <name type="scientific">Streptomyces harbinensis</name>
    <dbReference type="NCBI Taxonomy" id="1176198"/>
    <lineage>
        <taxon>Bacteria</taxon>
        <taxon>Bacillati</taxon>
        <taxon>Actinomycetota</taxon>
        <taxon>Actinomycetes</taxon>
        <taxon>Kitasatosporales</taxon>
        <taxon>Streptomycetaceae</taxon>
        <taxon>Streptomyces</taxon>
    </lineage>
</organism>
<dbReference type="SUPFAM" id="SSF158682">
    <property type="entry name" value="TerB-like"/>
    <property type="match status" value="1"/>
</dbReference>
<sequence length="195" mass="20235">MPRVAGTGIRTAWRVTDDGDFFCPECGGDRCYQRLAGRRRLTVLGVPLLPLGAAGPVVACVLCGTHHPVAALDHPTTTGLALLLRDAYRTVALALLAPGDPAARAAAEDSLREAGFPQTPGDVLVGAPSEAEVREALEPLAPHLAVPGRESLLLHGARIALADGPYTEAERVTLTLVGMSLGLAAADRERLLAAA</sequence>
<dbReference type="AlphaFoldDB" id="A0A1I6RE36"/>
<evidence type="ECO:0000313" key="2">
    <source>
        <dbReference type="Proteomes" id="UP000198873"/>
    </source>
</evidence>
<gene>
    <name evidence="1" type="ORF">SAMN05444716_10314</name>
</gene>
<name>A0A1I6RE36_9ACTN</name>